<dbReference type="Proteomes" id="UP000001955">
    <property type="component" value="Chromosome"/>
</dbReference>
<dbReference type="EMBL" id="CP001560">
    <property type="protein sequence ID" value="AFJ47139.1"/>
    <property type="molecule type" value="Genomic_DNA"/>
</dbReference>
<dbReference type="OrthoDB" id="8607203at2"/>
<dbReference type="InterPro" id="IPR010265">
    <property type="entry name" value="Phage_lambda_TipM"/>
</dbReference>
<dbReference type="PATRIC" id="fig|630626.3.peg.1991"/>
<dbReference type="Pfam" id="PF05939">
    <property type="entry name" value="Phage_min_tail"/>
    <property type="match status" value="1"/>
</dbReference>
<dbReference type="eggNOG" id="COG4718">
    <property type="taxonomic scope" value="Bacteria"/>
</dbReference>
<protein>
    <submittedName>
        <fullName evidence="1">Minor tail protein M</fullName>
    </submittedName>
</protein>
<sequence length="112" mass="12729">MTIEIFTWSPRVMPTQTVSFRVRKSQFGDGYAQFSGDGLNCRIQEWDVNFTGTGEYIGAIKRFLDRHQGVRAFQWTPPLEAAGLYRCEHYKPVPLGGGNYSLSATFEQAFKP</sequence>
<name>I2B9D5_SHIBC</name>
<gene>
    <name evidence="1" type="ordered locus">EBL_c20480</name>
</gene>
<dbReference type="KEGG" id="ebt:EBL_c20480"/>
<accession>K6URA5</accession>
<dbReference type="STRING" id="630626.EBL_c20480"/>
<organism evidence="1 2">
    <name type="scientific">Shimwellia blattae (strain ATCC 29907 / DSM 4481 / JCM 1650 / NBRC 105725 / CDC 9005-74)</name>
    <name type="common">Escherichia blattae</name>
    <dbReference type="NCBI Taxonomy" id="630626"/>
    <lineage>
        <taxon>Bacteria</taxon>
        <taxon>Pseudomonadati</taxon>
        <taxon>Pseudomonadota</taxon>
        <taxon>Gammaproteobacteria</taxon>
        <taxon>Enterobacterales</taxon>
        <taxon>Enterobacteriaceae</taxon>
        <taxon>Shimwellia</taxon>
    </lineage>
</organism>
<dbReference type="AlphaFoldDB" id="I2B9D5"/>
<proteinExistence type="predicted"/>
<accession>I2B9D5</accession>
<keyword evidence="2" id="KW-1185">Reference proteome</keyword>
<dbReference type="HOGENOM" id="CLU_142717_0_0_6"/>
<reference evidence="1 2" key="1">
    <citation type="journal article" date="2012" name="J. Bacteriol.">
        <title>Complete genome sequence of the B12-producing Shimwellia blattae strain DSM 4481, isolated from a cockroach.</title>
        <authorList>
            <person name="Brzuszkiewicz E."/>
            <person name="Waschkowitz T."/>
            <person name="Wiezer A."/>
            <person name="Daniel R."/>
        </authorList>
    </citation>
    <scope>NUCLEOTIDE SEQUENCE [LARGE SCALE GENOMIC DNA]</scope>
    <source>
        <strain evidence="2">ATCC 29907 / DSM 4481 / JCM 1650 / NBRC 105725 / CDC 9005-74</strain>
    </source>
</reference>
<evidence type="ECO:0000313" key="2">
    <source>
        <dbReference type="Proteomes" id="UP000001955"/>
    </source>
</evidence>
<dbReference type="RefSeq" id="WP_002440836.1">
    <property type="nucleotide sequence ID" value="NC_017910.1"/>
</dbReference>
<evidence type="ECO:0000313" key="1">
    <source>
        <dbReference type="EMBL" id="AFJ47139.1"/>
    </source>
</evidence>